<accession>A0AAW5F1S8</accession>
<evidence type="ECO:0000313" key="1">
    <source>
        <dbReference type="EMBL" id="MCK0085484.1"/>
    </source>
</evidence>
<reference evidence="1" key="1">
    <citation type="journal article" date="2022" name="Cell Host Microbe">
        <title>Colonization of the live biotherapeutic product VE303 and modulation of the microbiota and metabolites in healthy volunteers.</title>
        <authorList>
            <person name="Dsouza M."/>
            <person name="Menon R."/>
            <person name="Crossette E."/>
            <person name="Bhattarai S.K."/>
            <person name="Schneider J."/>
            <person name="Kim Y.G."/>
            <person name="Reddy S."/>
            <person name="Caballero S."/>
            <person name="Felix C."/>
            <person name="Cornacchione L."/>
            <person name="Hendrickson J."/>
            <person name="Watson A.R."/>
            <person name="Minot S.S."/>
            <person name="Greenfield N."/>
            <person name="Schopf L."/>
            <person name="Szabady R."/>
            <person name="Patarroyo J."/>
            <person name="Smith W."/>
            <person name="Harrison P."/>
            <person name="Kuijper E.J."/>
            <person name="Kelly C.P."/>
            <person name="Olle B."/>
            <person name="Bobilev D."/>
            <person name="Silber J.L."/>
            <person name="Bucci V."/>
            <person name="Roberts B."/>
            <person name="Faith J."/>
            <person name="Norman J.M."/>
        </authorList>
    </citation>
    <scope>NUCLEOTIDE SEQUENCE</scope>
    <source>
        <strain evidence="1">VE303-04</strain>
    </source>
</reference>
<dbReference type="EMBL" id="JAINVB010000001">
    <property type="protein sequence ID" value="MCK0085484.1"/>
    <property type="molecule type" value="Genomic_DNA"/>
</dbReference>
<dbReference type="Proteomes" id="UP001203136">
    <property type="component" value="Unassembled WGS sequence"/>
</dbReference>
<comment type="caution">
    <text evidence="1">The sequence shown here is derived from an EMBL/GenBank/DDBJ whole genome shotgun (WGS) entry which is preliminary data.</text>
</comment>
<organism evidence="1 2">
    <name type="scientific">Clostridium symbiosum</name>
    <name type="common">Bacteroides symbiosus</name>
    <dbReference type="NCBI Taxonomy" id="1512"/>
    <lineage>
        <taxon>Bacteria</taxon>
        <taxon>Bacillati</taxon>
        <taxon>Bacillota</taxon>
        <taxon>Clostridia</taxon>
        <taxon>Lachnospirales</taxon>
        <taxon>Lachnospiraceae</taxon>
        <taxon>Otoolea</taxon>
    </lineage>
</organism>
<sequence length="152" mass="17581">MTKTPKQLKTSDALGMFRAVLKESGFNPKEPDLKTGWEAFRRFAGLSFECADDSLLFEAGIYDLPDGDRFFLSMVRQFTIEVDGEYDYIEQIHLDLLYMPDETLNSLEETLWTYDFDDDVPGFLNAVENSPSFKISMEQYHPLSSDIYQDEI</sequence>
<dbReference type="RefSeq" id="WP_024739236.1">
    <property type="nucleotide sequence ID" value="NZ_JAINVB010000001.1"/>
</dbReference>
<gene>
    <name evidence="1" type="ORF">K5I21_06280</name>
</gene>
<protein>
    <submittedName>
        <fullName evidence="1">Uncharacterized protein</fullName>
    </submittedName>
</protein>
<evidence type="ECO:0000313" key="2">
    <source>
        <dbReference type="Proteomes" id="UP001203136"/>
    </source>
</evidence>
<dbReference type="GeneID" id="57971248"/>
<name>A0AAW5F1S8_CLOSY</name>
<proteinExistence type="predicted"/>
<dbReference type="AlphaFoldDB" id="A0AAW5F1S8"/>